<dbReference type="HOGENOM" id="CLU_1831487_0_0_5"/>
<accession>X5MKX8</accession>
<evidence type="ECO:0000313" key="3">
    <source>
        <dbReference type="Proteomes" id="UP000032160"/>
    </source>
</evidence>
<organism evidence="2 3">
    <name type="scientific">Candidatus Phaeomarinibacter ectocarpi</name>
    <dbReference type="NCBI Taxonomy" id="1458461"/>
    <lineage>
        <taxon>Bacteria</taxon>
        <taxon>Pseudomonadati</taxon>
        <taxon>Pseudomonadota</taxon>
        <taxon>Alphaproteobacteria</taxon>
        <taxon>Hyphomicrobiales</taxon>
        <taxon>Parvibaculaceae</taxon>
        <taxon>Candidatus Phaeomarinibacter</taxon>
    </lineage>
</organism>
<dbReference type="EMBL" id="HG966617">
    <property type="protein sequence ID" value="CDO58980.1"/>
    <property type="molecule type" value="Genomic_DNA"/>
</dbReference>
<feature type="chain" id="PRO_5004959562" evidence="1">
    <location>
        <begin position="29"/>
        <end position="140"/>
    </location>
</feature>
<gene>
    <name evidence="2" type="ORF">BN1012_Phect766</name>
</gene>
<protein>
    <submittedName>
        <fullName evidence="2">Uncharacterized protein</fullName>
    </submittedName>
</protein>
<name>X5MKX8_9HYPH</name>
<sequence length="140" mass="14014">MKAFASLIATLIMTATFAAGAFASSAQAGDANRSWQMSGADAEVYVPVEPQTPSLNGHMALGSLSGGVGNAFGSHCCSSGGGFFIVTGSAGRGGAQSGNGADGDIAFRQARDAAFGRSLGGPAIDRAFRFRANGIQRSGF</sequence>
<keyword evidence="3" id="KW-1185">Reference proteome</keyword>
<evidence type="ECO:0000256" key="1">
    <source>
        <dbReference type="SAM" id="SignalP"/>
    </source>
</evidence>
<dbReference type="KEGG" id="pect:BN1012_Phect766"/>
<dbReference type="OrthoDB" id="9924974at2"/>
<dbReference type="AlphaFoldDB" id="X5MKX8"/>
<dbReference type="Proteomes" id="UP000032160">
    <property type="component" value="Chromosome I"/>
</dbReference>
<keyword evidence="1" id="KW-0732">Signal</keyword>
<evidence type="ECO:0000313" key="2">
    <source>
        <dbReference type="EMBL" id="CDO58980.1"/>
    </source>
</evidence>
<feature type="signal peptide" evidence="1">
    <location>
        <begin position="1"/>
        <end position="28"/>
    </location>
</feature>
<proteinExistence type="predicted"/>
<reference evidence="2 3" key="1">
    <citation type="journal article" date="2014" name="Front. Genet.">
        <title>Genome and metabolic network of "Candidatus Phaeomarinobacter ectocarpi" Ec32, a new candidate genus of Alphaproteobacteria frequently associated with brown algae.</title>
        <authorList>
            <person name="Dittami S.M."/>
            <person name="Barbeyron T."/>
            <person name="Boyen C."/>
            <person name="Cambefort J."/>
            <person name="Collet G."/>
            <person name="Delage L."/>
            <person name="Gobet A."/>
            <person name="Groisillier A."/>
            <person name="Leblanc C."/>
            <person name="Michel G."/>
            <person name="Scornet D."/>
            <person name="Siegel A."/>
            <person name="Tapia J.E."/>
            <person name="Tonon T."/>
        </authorList>
    </citation>
    <scope>NUCLEOTIDE SEQUENCE [LARGE SCALE GENOMIC DNA]</scope>
    <source>
        <strain evidence="2 3">Ec32</strain>
    </source>
</reference>
<dbReference type="RefSeq" id="WP_043949783.1">
    <property type="nucleotide sequence ID" value="NZ_HG966617.1"/>
</dbReference>